<dbReference type="HOGENOM" id="CLU_114531_1_0_10"/>
<sequence>MQNNEKLVQALNELVSINYDRVFGYEKAIEDVGSSDVDLRTLFNQYVSQSRKYVNELQQTIRGLGGEPVTDSTMRGKLFRVWMDFKATVMGKDRKSVLDSCAYGEEAALKAYDEALQTDAHLPDNIRVMIAEHKQTLKSAHHAIDAAARLQEVVDK</sequence>
<dbReference type="Gene3D" id="1.20.1260.10">
    <property type="match status" value="1"/>
</dbReference>
<dbReference type="EMBL" id="CP002691">
    <property type="protein sequence ID" value="AEE49544.1"/>
    <property type="molecule type" value="Genomic_DNA"/>
</dbReference>
<dbReference type="InterPro" id="IPR016920">
    <property type="entry name" value="UCP029477"/>
</dbReference>
<evidence type="ECO:0000259" key="1">
    <source>
        <dbReference type="Pfam" id="PF09537"/>
    </source>
</evidence>
<dbReference type="PIRSF" id="PIRSF029477">
    <property type="entry name" value="UCP029477"/>
    <property type="match status" value="1"/>
</dbReference>
<dbReference type="Proteomes" id="UP000008461">
    <property type="component" value="Chromosome"/>
</dbReference>
<protein>
    <recommendedName>
        <fullName evidence="1">DUF2383 domain-containing protein</fullName>
    </recommendedName>
</protein>
<reference key="2">
    <citation type="submission" date="2011-04" db="EMBL/GenBank/DDBJ databases">
        <title>Complete sequence of chromosome of Haliscomenobacter hydrossis DSM 1100.</title>
        <authorList>
            <consortium name="US DOE Joint Genome Institute (JGI-PGF)"/>
            <person name="Lucas S."/>
            <person name="Han J."/>
            <person name="Lapidus A."/>
            <person name="Bruce D."/>
            <person name="Goodwin L."/>
            <person name="Pitluck S."/>
            <person name="Peters L."/>
            <person name="Kyrpides N."/>
            <person name="Mavromatis K."/>
            <person name="Ivanova N."/>
            <person name="Ovchinnikova G."/>
            <person name="Pagani I."/>
            <person name="Daligault H."/>
            <person name="Detter J.C."/>
            <person name="Han C."/>
            <person name="Land M."/>
            <person name="Hauser L."/>
            <person name="Markowitz V."/>
            <person name="Cheng J.-F."/>
            <person name="Hugenholtz P."/>
            <person name="Woyke T."/>
            <person name="Wu D."/>
            <person name="Verbarg S."/>
            <person name="Frueling A."/>
            <person name="Brambilla E."/>
            <person name="Klenk H.-P."/>
            <person name="Eisen J.A."/>
        </authorList>
    </citation>
    <scope>NUCLEOTIDE SEQUENCE</scope>
    <source>
        <strain>DSM 1100</strain>
    </source>
</reference>
<dbReference type="STRING" id="760192.Halhy_1655"/>
<organism evidence="2 3">
    <name type="scientific">Haliscomenobacter hydrossis (strain ATCC 27775 / DSM 1100 / LMG 10767 / O)</name>
    <dbReference type="NCBI Taxonomy" id="760192"/>
    <lineage>
        <taxon>Bacteria</taxon>
        <taxon>Pseudomonadati</taxon>
        <taxon>Bacteroidota</taxon>
        <taxon>Saprospiria</taxon>
        <taxon>Saprospirales</taxon>
        <taxon>Haliscomenobacteraceae</taxon>
        <taxon>Haliscomenobacter</taxon>
    </lineage>
</organism>
<dbReference type="KEGG" id="hhy:Halhy_1655"/>
<name>F4L0R2_HALH1</name>
<evidence type="ECO:0000313" key="2">
    <source>
        <dbReference type="EMBL" id="AEE49544.1"/>
    </source>
</evidence>
<dbReference type="SUPFAM" id="SSF47240">
    <property type="entry name" value="Ferritin-like"/>
    <property type="match status" value="1"/>
</dbReference>
<dbReference type="InterPro" id="IPR011971">
    <property type="entry name" value="CHP02284"/>
</dbReference>
<dbReference type="AlphaFoldDB" id="F4L0R2"/>
<keyword evidence="3" id="KW-1185">Reference proteome</keyword>
<proteinExistence type="predicted"/>
<dbReference type="Pfam" id="PF09537">
    <property type="entry name" value="DUF2383"/>
    <property type="match status" value="1"/>
</dbReference>
<dbReference type="RefSeq" id="WP_013764098.1">
    <property type="nucleotide sequence ID" value="NC_015510.1"/>
</dbReference>
<gene>
    <name evidence="2" type="ordered locus">Halhy_1655</name>
</gene>
<accession>F4L0R2</accession>
<reference evidence="2 3" key="1">
    <citation type="journal article" date="2011" name="Stand. Genomic Sci.">
        <title>Complete genome sequence of Haliscomenobacter hydrossis type strain (O).</title>
        <authorList>
            <consortium name="US DOE Joint Genome Institute (JGI-PGF)"/>
            <person name="Daligault H."/>
            <person name="Lapidus A."/>
            <person name="Zeytun A."/>
            <person name="Nolan M."/>
            <person name="Lucas S."/>
            <person name="Del Rio T.G."/>
            <person name="Tice H."/>
            <person name="Cheng J.F."/>
            <person name="Tapia R."/>
            <person name="Han C."/>
            <person name="Goodwin L."/>
            <person name="Pitluck S."/>
            <person name="Liolios K."/>
            <person name="Pagani I."/>
            <person name="Ivanova N."/>
            <person name="Huntemann M."/>
            <person name="Mavromatis K."/>
            <person name="Mikhailova N."/>
            <person name="Pati A."/>
            <person name="Chen A."/>
            <person name="Palaniappan K."/>
            <person name="Land M."/>
            <person name="Hauser L."/>
            <person name="Brambilla E.M."/>
            <person name="Rohde M."/>
            <person name="Verbarg S."/>
            <person name="Goker M."/>
            <person name="Bristow J."/>
            <person name="Eisen J.A."/>
            <person name="Markowitz V."/>
            <person name="Hugenholtz P."/>
            <person name="Kyrpides N.C."/>
            <person name="Klenk H.P."/>
            <person name="Woyke T."/>
        </authorList>
    </citation>
    <scope>NUCLEOTIDE SEQUENCE [LARGE SCALE GENOMIC DNA]</scope>
    <source>
        <strain evidence="3">ATCC 27775 / DSM 1100 / LMG 10767 / O</strain>
    </source>
</reference>
<dbReference type="NCBIfam" id="TIGR02284">
    <property type="entry name" value="PA2169 family four-helix-bundle protein"/>
    <property type="match status" value="1"/>
</dbReference>
<dbReference type="InterPro" id="IPR009078">
    <property type="entry name" value="Ferritin-like_SF"/>
</dbReference>
<dbReference type="InterPro" id="IPR019052">
    <property type="entry name" value="DUF2383"/>
</dbReference>
<evidence type="ECO:0000313" key="3">
    <source>
        <dbReference type="Proteomes" id="UP000008461"/>
    </source>
</evidence>
<dbReference type="eggNOG" id="COG1633">
    <property type="taxonomic scope" value="Bacteria"/>
</dbReference>
<feature type="domain" description="DUF2383" evidence="1">
    <location>
        <begin position="8"/>
        <end position="117"/>
    </location>
</feature>
<dbReference type="InterPro" id="IPR012347">
    <property type="entry name" value="Ferritin-like"/>
</dbReference>